<dbReference type="OrthoDB" id="5584915at2759"/>
<dbReference type="Proteomes" id="UP000268093">
    <property type="component" value="Unassembled WGS sequence"/>
</dbReference>
<dbReference type="PANTHER" id="PTHR34825">
    <property type="entry name" value="CONSERVED PROTEIN, WITH A WEAK D-GALACTARATE DEHYDRATASE/ALTRONATE HYDROLASE DOMAIN"/>
    <property type="match status" value="1"/>
</dbReference>
<dbReference type="AlphaFoldDB" id="A0A433CYJ5"/>
<evidence type="ECO:0000313" key="2">
    <source>
        <dbReference type="Proteomes" id="UP000268093"/>
    </source>
</evidence>
<evidence type="ECO:0000313" key="1">
    <source>
        <dbReference type="EMBL" id="RUP43649.1"/>
    </source>
</evidence>
<gene>
    <name evidence="1" type="ORF">BC936DRAFT_136907</name>
</gene>
<reference evidence="1 2" key="1">
    <citation type="journal article" date="2018" name="New Phytol.">
        <title>Phylogenomics of Endogonaceae and evolution of mycorrhizas within Mucoromycota.</title>
        <authorList>
            <person name="Chang Y."/>
            <person name="Desiro A."/>
            <person name="Na H."/>
            <person name="Sandor L."/>
            <person name="Lipzen A."/>
            <person name="Clum A."/>
            <person name="Barry K."/>
            <person name="Grigoriev I.V."/>
            <person name="Martin F.M."/>
            <person name="Stajich J.E."/>
            <person name="Smith M.E."/>
            <person name="Bonito G."/>
            <person name="Spatafora J.W."/>
        </authorList>
    </citation>
    <scope>NUCLEOTIDE SEQUENCE [LARGE SCALE GENOMIC DNA]</scope>
    <source>
        <strain evidence="1 2">GMNB39</strain>
    </source>
</reference>
<proteinExistence type="predicted"/>
<protein>
    <submittedName>
        <fullName evidence="1">Uncharacterized protein</fullName>
    </submittedName>
</protein>
<comment type="caution">
    <text evidence="1">The sequence shown here is derived from an EMBL/GenBank/DDBJ whole genome shotgun (WGS) entry which is preliminary data.</text>
</comment>
<name>A0A433CYJ5_9FUNG</name>
<sequence>MQSNSLNVYKVLLVGVTCVAKAGYLSDFNNVNVYPMFHPLFADKFGFTEKEVDILLQHHQKADRRQGDGILGTYWTDTTTTQKIQKLIWYSKATFQDTVARLLAGESIEVKLKNNLYYKYLYHRVDDALWTLLYYTGYLLHKDDPSVNFTLDSQILYHNTVTGIVPRKLRIPNTEVLTQWLRWLQLPGAPLLNSVVEELLKGELQNFHRLLADTIIEDLAFNVVGGLNTGKKSKSFYHRYFLGCLAQAKFTGCIVKSNREGGLSRFDALIEYKQYRQAAIMEYKKT</sequence>
<keyword evidence="2" id="KW-1185">Reference proteome</keyword>
<accession>A0A433CYJ5</accession>
<organism evidence="1 2">
    <name type="scientific">Jimgerdemannia flammicorona</name>
    <dbReference type="NCBI Taxonomy" id="994334"/>
    <lineage>
        <taxon>Eukaryota</taxon>
        <taxon>Fungi</taxon>
        <taxon>Fungi incertae sedis</taxon>
        <taxon>Mucoromycota</taxon>
        <taxon>Mucoromycotina</taxon>
        <taxon>Endogonomycetes</taxon>
        <taxon>Endogonales</taxon>
        <taxon>Endogonaceae</taxon>
        <taxon>Jimgerdemannia</taxon>
    </lineage>
</organism>
<dbReference type="EMBL" id="RBNI01010570">
    <property type="protein sequence ID" value="RUP43649.1"/>
    <property type="molecule type" value="Genomic_DNA"/>
</dbReference>
<dbReference type="PANTHER" id="PTHR34825:SF1">
    <property type="entry name" value="AAA-ATPASE-LIKE DOMAIN-CONTAINING PROTEIN"/>
    <property type="match status" value="1"/>
</dbReference>